<proteinExistence type="predicted"/>
<keyword evidence="2" id="KW-1185">Reference proteome</keyword>
<dbReference type="OrthoDB" id="6137395at2759"/>
<evidence type="ECO:0000313" key="1">
    <source>
        <dbReference type="EMBL" id="CAC5376056.1"/>
    </source>
</evidence>
<gene>
    <name evidence="1" type="ORF">MCOR_12818</name>
</gene>
<sequence>MSQTTFLESVVSWDHQKCQQNLEEALPKLIDFLQNAVIIQEKVGILKIICQLFLPCIQIEESENALFKHIVEKACCSFDCILNDIKQINKNQDISVSSGQVLSLLELLSDIVECYEVCVKYVGSTEIPLAWNKAQSLPTGAVHILKGTYGHCKNLSPLKKRPYNTKQGKDNLVFQSMNVV</sequence>
<dbReference type="Proteomes" id="UP000507470">
    <property type="component" value="Unassembled WGS sequence"/>
</dbReference>
<protein>
    <submittedName>
        <fullName evidence="1">Uncharacterized protein</fullName>
    </submittedName>
</protein>
<name>A0A6J8B2M4_MYTCO</name>
<dbReference type="PANTHER" id="PTHR16071:SF2">
    <property type="entry name" value="FIGNL1-INTERACTING REGULATOR OF RECOMBINATION AND MITOSIS"/>
    <property type="match status" value="1"/>
</dbReference>
<evidence type="ECO:0000313" key="2">
    <source>
        <dbReference type="Proteomes" id="UP000507470"/>
    </source>
</evidence>
<organism evidence="1 2">
    <name type="scientific">Mytilus coruscus</name>
    <name type="common">Sea mussel</name>
    <dbReference type="NCBI Taxonomy" id="42192"/>
    <lineage>
        <taxon>Eukaryota</taxon>
        <taxon>Metazoa</taxon>
        <taxon>Spiralia</taxon>
        <taxon>Lophotrochozoa</taxon>
        <taxon>Mollusca</taxon>
        <taxon>Bivalvia</taxon>
        <taxon>Autobranchia</taxon>
        <taxon>Pteriomorphia</taxon>
        <taxon>Mytilida</taxon>
        <taxon>Mytiloidea</taxon>
        <taxon>Mytilidae</taxon>
        <taxon>Mytilinae</taxon>
        <taxon>Mytilus</taxon>
    </lineage>
</organism>
<reference evidence="1 2" key="1">
    <citation type="submission" date="2020-06" db="EMBL/GenBank/DDBJ databases">
        <authorList>
            <person name="Li R."/>
            <person name="Bekaert M."/>
        </authorList>
    </citation>
    <scope>NUCLEOTIDE SEQUENCE [LARGE SCALE GENOMIC DNA]</scope>
    <source>
        <strain evidence="2">wild</strain>
    </source>
</reference>
<dbReference type="AlphaFoldDB" id="A0A6J8B2M4"/>
<dbReference type="EMBL" id="CACVKT020002175">
    <property type="protein sequence ID" value="CAC5376056.1"/>
    <property type="molecule type" value="Genomic_DNA"/>
</dbReference>
<dbReference type="PANTHER" id="PTHR16071">
    <property type="entry name" value="CHROMOSOME 1 OPEN READING FRAME 112"/>
    <property type="match status" value="1"/>
</dbReference>
<accession>A0A6J8B2M4</accession>
<dbReference type="InterPro" id="IPR027902">
    <property type="entry name" value="DUF4487"/>
</dbReference>